<evidence type="ECO:0000313" key="1">
    <source>
        <dbReference type="EMBL" id="KAL3498142.1"/>
    </source>
</evidence>
<keyword evidence="2" id="KW-1185">Reference proteome</keyword>
<sequence>MIGLPPLSGCHICLRPGRSFPAPFDAAWSSNTTIHHRHRDLAMEQYRQDFHFPPSESDLPKSFSAAAALRLHIRSNRFVVAANSA</sequence>
<comment type="caution">
    <text evidence="1">The sequence shown here is derived from an EMBL/GenBank/DDBJ whole genome shotgun (WGS) entry which is preliminary data.</text>
</comment>
<reference evidence="1 2" key="1">
    <citation type="submission" date="2024-11" db="EMBL/GenBank/DDBJ databases">
        <title>A near-complete genome assembly of Cinchona calisaya.</title>
        <authorList>
            <person name="Lian D.C."/>
            <person name="Zhao X.W."/>
            <person name="Wei L."/>
        </authorList>
    </citation>
    <scope>NUCLEOTIDE SEQUENCE [LARGE SCALE GENOMIC DNA]</scope>
    <source>
        <tissue evidence="1">Nenye</tissue>
    </source>
</reference>
<evidence type="ECO:0000313" key="2">
    <source>
        <dbReference type="Proteomes" id="UP001630127"/>
    </source>
</evidence>
<name>A0ABD2XV01_9GENT</name>
<proteinExistence type="predicted"/>
<protein>
    <submittedName>
        <fullName evidence="1">Uncharacterized protein</fullName>
    </submittedName>
</protein>
<dbReference type="Proteomes" id="UP001630127">
    <property type="component" value="Unassembled WGS sequence"/>
</dbReference>
<accession>A0ABD2XV01</accession>
<dbReference type="AlphaFoldDB" id="A0ABD2XV01"/>
<organism evidence="1 2">
    <name type="scientific">Cinchona calisaya</name>
    <dbReference type="NCBI Taxonomy" id="153742"/>
    <lineage>
        <taxon>Eukaryota</taxon>
        <taxon>Viridiplantae</taxon>
        <taxon>Streptophyta</taxon>
        <taxon>Embryophyta</taxon>
        <taxon>Tracheophyta</taxon>
        <taxon>Spermatophyta</taxon>
        <taxon>Magnoliopsida</taxon>
        <taxon>eudicotyledons</taxon>
        <taxon>Gunneridae</taxon>
        <taxon>Pentapetalae</taxon>
        <taxon>asterids</taxon>
        <taxon>lamiids</taxon>
        <taxon>Gentianales</taxon>
        <taxon>Rubiaceae</taxon>
        <taxon>Cinchonoideae</taxon>
        <taxon>Cinchoneae</taxon>
        <taxon>Cinchona</taxon>
    </lineage>
</organism>
<gene>
    <name evidence="1" type="ORF">ACH5RR_040874</name>
</gene>
<dbReference type="EMBL" id="JBJUIK010000017">
    <property type="protein sequence ID" value="KAL3498142.1"/>
    <property type="molecule type" value="Genomic_DNA"/>
</dbReference>